<dbReference type="RefSeq" id="WP_200610401.1">
    <property type="nucleotide sequence ID" value="NZ_JAEHHL010000007.1"/>
</dbReference>
<feature type="domain" description="RapZ-like N-terminal" evidence="6">
    <location>
        <begin position="26"/>
        <end position="176"/>
    </location>
</feature>
<evidence type="ECO:0000256" key="1">
    <source>
        <dbReference type="ARBA" id="ARBA00022741"/>
    </source>
</evidence>
<dbReference type="PANTHER" id="PTHR30448">
    <property type="entry name" value="RNASE ADAPTER PROTEIN RAPZ"/>
    <property type="match status" value="1"/>
</dbReference>
<evidence type="ECO:0000256" key="4">
    <source>
        <dbReference type="HAMAP-Rule" id="MF_00636"/>
    </source>
</evidence>
<evidence type="ECO:0000259" key="6">
    <source>
        <dbReference type="Pfam" id="PF03668"/>
    </source>
</evidence>
<dbReference type="InterPro" id="IPR053931">
    <property type="entry name" value="RapZ_C"/>
</dbReference>
<evidence type="ECO:0000256" key="5">
    <source>
        <dbReference type="SAM" id="MobiDB-lite"/>
    </source>
</evidence>
<feature type="region of interest" description="Disordered" evidence="5">
    <location>
        <begin position="1"/>
        <end position="24"/>
    </location>
</feature>
<dbReference type="AlphaFoldDB" id="A0A8J7SEW9"/>
<evidence type="ECO:0000256" key="3">
    <source>
        <dbReference type="ARBA" id="ARBA00023134"/>
    </source>
</evidence>
<keyword evidence="3 4" id="KW-0342">GTP-binding</keyword>
<name>A0A8J7SEW9_9RHOB</name>
<keyword evidence="1 4" id="KW-0547">Nucleotide-binding</keyword>
<dbReference type="Proteomes" id="UP000655420">
    <property type="component" value="Unassembled WGS sequence"/>
</dbReference>
<evidence type="ECO:0000259" key="7">
    <source>
        <dbReference type="Pfam" id="PF22740"/>
    </source>
</evidence>
<sequence length="306" mass="33326">MSIASGPLAEPADRGGEPAAQPAPGVVIVTGMSGAGRTTSIHAFEDMGYEVLNNFPLSMLDALIEARDGSQPLALGVETRTRGFSARSLGGALDFLRTRLDSAPLLVFLDCADAVLERRFIAARRRHPLAPAEEPATGVARERDLLDEIRAAADIVLDTTELTPHDLRAELEARFSPGRARRMTVGLTSFSYKRGAPASAELTVDCRFLRNPYWDESLRSLDGRDSAIQGYVGADPRFDAFLDRLTEMTLMMLPAYLEDGKVFFSVALGCTGGQHRSVVVAESLGRRLEAAGWPVSLRHSELERRR</sequence>
<dbReference type="GO" id="GO:0005525">
    <property type="term" value="F:GTP binding"/>
    <property type="evidence" value="ECO:0007669"/>
    <property type="project" value="UniProtKB-UniRule"/>
</dbReference>
<dbReference type="GO" id="GO:0005524">
    <property type="term" value="F:ATP binding"/>
    <property type="evidence" value="ECO:0007669"/>
    <property type="project" value="UniProtKB-UniRule"/>
</dbReference>
<comment type="caution">
    <text evidence="8">The sequence shown here is derived from an EMBL/GenBank/DDBJ whole genome shotgun (WGS) entry which is preliminary data.</text>
</comment>
<keyword evidence="2 4" id="KW-0067">ATP-binding</keyword>
<protein>
    <submittedName>
        <fullName evidence="8">RNase adapter RapZ</fullName>
    </submittedName>
</protein>
<proteinExistence type="inferred from homology"/>
<feature type="binding site" evidence="4">
    <location>
        <begin position="31"/>
        <end position="38"/>
    </location>
    <ligand>
        <name>ATP</name>
        <dbReference type="ChEBI" id="CHEBI:30616"/>
    </ligand>
</feature>
<dbReference type="Pfam" id="PF22740">
    <property type="entry name" value="PapZ_C"/>
    <property type="match status" value="1"/>
</dbReference>
<dbReference type="InterPro" id="IPR005337">
    <property type="entry name" value="RapZ-like"/>
</dbReference>
<reference evidence="8" key="1">
    <citation type="submission" date="2020-12" db="EMBL/GenBank/DDBJ databases">
        <title>Bacterial taxonomy.</title>
        <authorList>
            <person name="Pan X."/>
        </authorList>
    </citation>
    <scope>NUCLEOTIDE SEQUENCE</scope>
    <source>
        <strain evidence="8">M0105</strain>
    </source>
</reference>
<dbReference type="InterPro" id="IPR053930">
    <property type="entry name" value="RapZ-like_N"/>
</dbReference>
<dbReference type="SUPFAM" id="SSF52540">
    <property type="entry name" value="P-loop containing nucleoside triphosphate hydrolases"/>
    <property type="match status" value="1"/>
</dbReference>
<evidence type="ECO:0000256" key="2">
    <source>
        <dbReference type="ARBA" id="ARBA00022840"/>
    </source>
</evidence>
<organism evidence="8 9">
    <name type="scientific">Thermohalobaculum xanthum</name>
    <dbReference type="NCBI Taxonomy" id="2753746"/>
    <lineage>
        <taxon>Bacteria</taxon>
        <taxon>Pseudomonadati</taxon>
        <taxon>Pseudomonadota</taxon>
        <taxon>Alphaproteobacteria</taxon>
        <taxon>Rhodobacterales</taxon>
        <taxon>Paracoccaceae</taxon>
        <taxon>Thermohalobaculum</taxon>
    </lineage>
</organism>
<dbReference type="EMBL" id="JAEHHL010000007">
    <property type="protein sequence ID" value="MBK0400078.1"/>
    <property type="molecule type" value="Genomic_DNA"/>
</dbReference>
<dbReference type="InterPro" id="IPR027417">
    <property type="entry name" value="P-loop_NTPase"/>
</dbReference>
<evidence type="ECO:0000313" key="9">
    <source>
        <dbReference type="Proteomes" id="UP000655420"/>
    </source>
</evidence>
<accession>A0A8J7SEW9</accession>
<feature type="domain" description="RapZ C-terminal" evidence="7">
    <location>
        <begin position="183"/>
        <end position="302"/>
    </location>
</feature>
<dbReference type="Pfam" id="PF03668">
    <property type="entry name" value="RapZ-like_N"/>
    <property type="match status" value="1"/>
</dbReference>
<comment type="caution">
    <text evidence="4">Lacks conserved residue(s) required for the propagation of feature annotation.</text>
</comment>
<keyword evidence="9" id="KW-1185">Reference proteome</keyword>
<evidence type="ECO:0000313" key="8">
    <source>
        <dbReference type="EMBL" id="MBK0400078.1"/>
    </source>
</evidence>
<dbReference type="NCBIfam" id="NF003828">
    <property type="entry name" value="PRK05416.1"/>
    <property type="match status" value="1"/>
</dbReference>
<dbReference type="PANTHER" id="PTHR30448:SF0">
    <property type="entry name" value="RNASE ADAPTER PROTEIN RAPZ"/>
    <property type="match status" value="1"/>
</dbReference>
<dbReference type="HAMAP" id="MF_00636">
    <property type="entry name" value="RapZ_like"/>
    <property type="match status" value="1"/>
</dbReference>
<gene>
    <name evidence="8" type="primary">rapZ</name>
    <name evidence="8" type="ORF">H0I76_12835</name>
</gene>